<dbReference type="SMART" id="SM00320">
    <property type="entry name" value="WD40"/>
    <property type="match status" value="3"/>
</dbReference>
<sequence length="524" mass="58812">MPSIPESRRKIRDFISDLPPELSRLILSQLEIEDVFMCAAVCRAWRSHTRINDSLYIPHLLRKYNNITHGRDPIPPRANVGQELLLRLPHLSASSYFCNPKSLRDLALRDMHLQSKWESGIPLRKTNLNALMKHKDVIFSVLIDPVYSLVVSGDRSGGVVFWSTRTEEMIKELSLAQEPDEDVPTISPAISVMALKDNHLVIGTWHMTVYIARRDSEDIPLENRAFSLVSSFPVPSPVISILLEGATCIVGCHNGEVLFYDIGVPKENPNPTSGEYTKPVYNPTHLLTIQIPERTRASQIRYNLSMHYRKPFLFTSSDLVSQLTPKRTDRDNKRDLWEYGEREITIKNSSQNMPGSGPDYLCMLRPLRDEGDLLVAWPDLSVYSLGNFNSSLVWTPKSKVLVEKAHSQSVRCMSTVDGFFLTGSFDNTVRVFKEDGIPVYKPFIHQGAVNGLATDPCFFVSVSDDKTVMLWDFTPPSYEIGGSTLSSPSVTSILSYSESSGSPATSPPSTPDSNPEPKVNFNYT</sequence>
<dbReference type="SUPFAM" id="SSF50978">
    <property type="entry name" value="WD40 repeat-like"/>
    <property type="match status" value="1"/>
</dbReference>
<dbReference type="EMBL" id="ML120352">
    <property type="protein sequence ID" value="RPB05813.1"/>
    <property type="molecule type" value="Genomic_DNA"/>
</dbReference>
<evidence type="ECO:0000256" key="3">
    <source>
        <dbReference type="ARBA" id="ARBA00022574"/>
    </source>
</evidence>
<evidence type="ECO:0000256" key="1">
    <source>
        <dbReference type="ARBA" id="ARBA00004906"/>
    </source>
</evidence>
<keyword evidence="10" id="KW-1185">Reference proteome</keyword>
<dbReference type="PROSITE" id="PS50181">
    <property type="entry name" value="FBOX"/>
    <property type="match status" value="1"/>
</dbReference>
<keyword evidence="4" id="KW-0677">Repeat</keyword>
<evidence type="ECO:0000256" key="2">
    <source>
        <dbReference type="ARBA" id="ARBA00007968"/>
    </source>
</evidence>
<dbReference type="Proteomes" id="UP000276215">
    <property type="component" value="Unassembled WGS sequence"/>
</dbReference>
<evidence type="ECO:0000256" key="4">
    <source>
        <dbReference type="ARBA" id="ARBA00022737"/>
    </source>
</evidence>
<feature type="compositionally biased region" description="Polar residues" evidence="7">
    <location>
        <begin position="485"/>
        <end position="494"/>
    </location>
</feature>
<dbReference type="Gene3D" id="1.20.1280.50">
    <property type="match status" value="1"/>
</dbReference>
<protein>
    <submittedName>
        <fullName evidence="9">WD40 repeat-like protein</fullName>
    </submittedName>
</protein>
<keyword evidence="3 6" id="KW-0853">WD repeat</keyword>
<dbReference type="InterPro" id="IPR001810">
    <property type="entry name" value="F-box_dom"/>
</dbReference>
<dbReference type="Gene3D" id="2.130.10.10">
    <property type="entry name" value="YVTN repeat-like/Quinoprotein amine dehydrogenase"/>
    <property type="match status" value="2"/>
</dbReference>
<feature type="domain" description="F-box" evidence="8">
    <location>
        <begin position="12"/>
        <end position="60"/>
    </location>
</feature>
<evidence type="ECO:0000313" key="10">
    <source>
        <dbReference type="Proteomes" id="UP000276215"/>
    </source>
</evidence>
<evidence type="ECO:0000256" key="6">
    <source>
        <dbReference type="PROSITE-ProRule" id="PRU00221"/>
    </source>
</evidence>
<dbReference type="PROSITE" id="PS50082">
    <property type="entry name" value="WD_REPEATS_2"/>
    <property type="match status" value="2"/>
</dbReference>
<dbReference type="AlphaFoldDB" id="A0A3N4K5Z9"/>
<dbReference type="InterPro" id="IPR051075">
    <property type="entry name" value="SCF_subunit_WD-repeat"/>
</dbReference>
<feature type="region of interest" description="Disordered" evidence="7">
    <location>
        <begin position="485"/>
        <end position="524"/>
    </location>
</feature>
<comment type="pathway">
    <text evidence="1">Protein modification; protein ubiquitination.</text>
</comment>
<evidence type="ECO:0000256" key="5">
    <source>
        <dbReference type="ARBA" id="ARBA00022786"/>
    </source>
</evidence>
<dbReference type="OrthoDB" id="6577359at2759"/>
<evidence type="ECO:0000313" key="9">
    <source>
        <dbReference type="EMBL" id="RPB05813.1"/>
    </source>
</evidence>
<dbReference type="Pfam" id="PF00400">
    <property type="entry name" value="WD40"/>
    <property type="match status" value="2"/>
</dbReference>
<dbReference type="PANTHER" id="PTHR19872">
    <property type="entry name" value="UBIQUITIN LIGASE SPECIFICITY FACTOR/HREP PROTEIN"/>
    <property type="match status" value="1"/>
</dbReference>
<evidence type="ECO:0000256" key="7">
    <source>
        <dbReference type="SAM" id="MobiDB-lite"/>
    </source>
</evidence>
<feature type="repeat" description="WD" evidence="6">
    <location>
        <begin position="131"/>
        <end position="172"/>
    </location>
</feature>
<dbReference type="InterPro" id="IPR001680">
    <property type="entry name" value="WD40_rpt"/>
</dbReference>
<reference evidence="9 10" key="1">
    <citation type="journal article" date="2018" name="Nat. Ecol. Evol.">
        <title>Pezizomycetes genomes reveal the molecular basis of ectomycorrhizal truffle lifestyle.</title>
        <authorList>
            <person name="Murat C."/>
            <person name="Payen T."/>
            <person name="Noel B."/>
            <person name="Kuo A."/>
            <person name="Morin E."/>
            <person name="Chen J."/>
            <person name="Kohler A."/>
            <person name="Krizsan K."/>
            <person name="Balestrini R."/>
            <person name="Da Silva C."/>
            <person name="Montanini B."/>
            <person name="Hainaut M."/>
            <person name="Levati E."/>
            <person name="Barry K.W."/>
            <person name="Belfiori B."/>
            <person name="Cichocki N."/>
            <person name="Clum A."/>
            <person name="Dockter R.B."/>
            <person name="Fauchery L."/>
            <person name="Guy J."/>
            <person name="Iotti M."/>
            <person name="Le Tacon F."/>
            <person name="Lindquist E.A."/>
            <person name="Lipzen A."/>
            <person name="Malagnac F."/>
            <person name="Mello A."/>
            <person name="Molinier V."/>
            <person name="Miyauchi S."/>
            <person name="Poulain J."/>
            <person name="Riccioni C."/>
            <person name="Rubini A."/>
            <person name="Sitrit Y."/>
            <person name="Splivallo R."/>
            <person name="Traeger S."/>
            <person name="Wang M."/>
            <person name="Zifcakova L."/>
            <person name="Wipf D."/>
            <person name="Zambonelli A."/>
            <person name="Paolocci F."/>
            <person name="Nowrousian M."/>
            <person name="Ottonello S."/>
            <person name="Baldrian P."/>
            <person name="Spatafora J.W."/>
            <person name="Henrissat B."/>
            <person name="Nagy L.G."/>
            <person name="Aury J.M."/>
            <person name="Wincker P."/>
            <person name="Grigoriev I.V."/>
            <person name="Bonfante P."/>
            <person name="Martin F.M."/>
        </authorList>
    </citation>
    <scope>NUCLEOTIDE SEQUENCE [LARGE SCALE GENOMIC DNA]</scope>
    <source>
        <strain evidence="9 10">120613-1</strain>
    </source>
</reference>
<name>A0A3N4K5Z9_9PEZI</name>
<feature type="compositionally biased region" description="Low complexity" evidence="7">
    <location>
        <begin position="495"/>
        <end position="504"/>
    </location>
</feature>
<dbReference type="PANTHER" id="PTHR19872:SF9">
    <property type="entry name" value="UBIQUITIN-BINDING SDF UBIQUITIN LIGASE COMPLEX SUBUNIT"/>
    <property type="match status" value="1"/>
</dbReference>
<gene>
    <name evidence="9" type="ORF">L873DRAFT_1785514</name>
</gene>
<evidence type="ECO:0000259" key="8">
    <source>
        <dbReference type="PROSITE" id="PS50181"/>
    </source>
</evidence>
<keyword evidence="5" id="KW-0833">Ubl conjugation pathway</keyword>
<comment type="similarity">
    <text evidence="2">Belongs to the WD repeat MET30/SCONB/SCON-2 family.</text>
</comment>
<dbReference type="SUPFAM" id="SSF81383">
    <property type="entry name" value="F-box domain"/>
    <property type="match status" value="1"/>
</dbReference>
<dbReference type="Pfam" id="PF12937">
    <property type="entry name" value="F-box-like"/>
    <property type="match status" value="1"/>
</dbReference>
<dbReference type="InterPro" id="IPR036047">
    <property type="entry name" value="F-box-like_dom_sf"/>
</dbReference>
<feature type="repeat" description="WD" evidence="6">
    <location>
        <begin position="445"/>
        <end position="472"/>
    </location>
</feature>
<accession>A0A3N4K5Z9</accession>
<organism evidence="9 10">
    <name type="scientific">Choiromyces venosus 120613-1</name>
    <dbReference type="NCBI Taxonomy" id="1336337"/>
    <lineage>
        <taxon>Eukaryota</taxon>
        <taxon>Fungi</taxon>
        <taxon>Dikarya</taxon>
        <taxon>Ascomycota</taxon>
        <taxon>Pezizomycotina</taxon>
        <taxon>Pezizomycetes</taxon>
        <taxon>Pezizales</taxon>
        <taxon>Tuberaceae</taxon>
        <taxon>Choiromyces</taxon>
    </lineage>
</organism>
<proteinExistence type="inferred from homology"/>
<dbReference type="InterPro" id="IPR015943">
    <property type="entry name" value="WD40/YVTN_repeat-like_dom_sf"/>
</dbReference>
<dbReference type="InterPro" id="IPR036322">
    <property type="entry name" value="WD40_repeat_dom_sf"/>
</dbReference>